<keyword evidence="8" id="KW-1185">Reference proteome</keyword>
<dbReference type="Pfam" id="PF01594">
    <property type="entry name" value="AI-2E_transport"/>
    <property type="match status" value="1"/>
</dbReference>
<evidence type="ECO:0000256" key="1">
    <source>
        <dbReference type="ARBA" id="ARBA00004141"/>
    </source>
</evidence>
<evidence type="ECO:0000256" key="4">
    <source>
        <dbReference type="ARBA" id="ARBA00022989"/>
    </source>
</evidence>
<keyword evidence="5 6" id="KW-0472">Membrane</keyword>
<protein>
    <submittedName>
        <fullName evidence="7">Predicted PurR-regulated permease PerM</fullName>
    </submittedName>
</protein>
<dbReference type="Proteomes" id="UP000186684">
    <property type="component" value="Unassembled WGS sequence"/>
</dbReference>
<feature type="transmembrane region" description="Helical" evidence="6">
    <location>
        <begin position="273"/>
        <end position="291"/>
    </location>
</feature>
<dbReference type="PANTHER" id="PTHR21716">
    <property type="entry name" value="TRANSMEMBRANE PROTEIN"/>
    <property type="match status" value="1"/>
</dbReference>
<feature type="transmembrane region" description="Helical" evidence="6">
    <location>
        <begin position="200"/>
        <end position="222"/>
    </location>
</feature>
<keyword evidence="3 6" id="KW-0812">Transmembrane</keyword>
<dbReference type="OrthoDB" id="9799225at2"/>
<feature type="transmembrane region" description="Helical" evidence="6">
    <location>
        <begin position="7"/>
        <end position="27"/>
    </location>
</feature>
<keyword evidence="4 6" id="KW-1133">Transmembrane helix</keyword>
<dbReference type="AlphaFoldDB" id="A0A1N7PIS8"/>
<feature type="transmembrane region" description="Helical" evidence="6">
    <location>
        <begin position="58"/>
        <end position="80"/>
    </location>
</feature>
<feature type="transmembrane region" description="Helical" evidence="6">
    <location>
        <begin position="303"/>
        <end position="331"/>
    </location>
</feature>
<organism evidence="7 8">
    <name type="scientific">Roseivivax lentus</name>
    <dbReference type="NCBI Taxonomy" id="633194"/>
    <lineage>
        <taxon>Bacteria</taxon>
        <taxon>Pseudomonadati</taxon>
        <taxon>Pseudomonadota</taxon>
        <taxon>Alphaproteobacteria</taxon>
        <taxon>Rhodobacterales</taxon>
        <taxon>Roseobacteraceae</taxon>
        <taxon>Roseivivax</taxon>
    </lineage>
</organism>
<dbReference type="InterPro" id="IPR002549">
    <property type="entry name" value="AI-2E-like"/>
</dbReference>
<dbReference type="GO" id="GO:0055085">
    <property type="term" value="P:transmembrane transport"/>
    <property type="evidence" value="ECO:0007669"/>
    <property type="project" value="TreeGrafter"/>
</dbReference>
<evidence type="ECO:0000256" key="5">
    <source>
        <dbReference type="ARBA" id="ARBA00023136"/>
    </source>
</evidence>
<comment type="similarity">
    <text evidence="2">Belongs to the autoinducer-2 exporter (AI-2E) (TC 2.A.86) family.</text>
</comment>
<dbReference type="RefSeq" id="WP_076450174.1">
    <property type="nucleotide sequence ID" value="NZ_FTOQ01000016.1"/>
</dbReference>
<evidence type="ECO:0000313" key="7">
    <source>
        <dbReference type="EMBL" id="SIT10553.1"/>
    </source>
</evidence>
<gene>
    <name evidence="7" type="ORF">SAMN05421759_11636</name>
</gene>
<name>A0A1N7PIS8_9RHOB</name>
<reference evidence="8" key="1">
    <citation type="submission" date="2017-01" db="EMBL/GenBank/DDBJ databases">
        <authorList>
            <person name="Varghese N."/>
            <person name="Submissions S."/>
        </authorList>
    </citation>
    <scope>NUCLEOTIDE SEQUENCE [LARGE SCALE GENOMIC DNA]</scope>
    <source>
        <strain evidence="8">DSM 29430</strain>
    </source>
</reference>
<feature type="transmembrane region" description="Helical" evidence="6">
    <location>
        <begin position="144"/>
        <end position="165"/>
    </location>
</feature>
<dbReference type="GO" id="GO:0016020">
    <property type="term" value="C:membrane"/>
    <property type="evidence" value="ECO:0007669"/>
    <property type="project" value="UniProtKB-SubCell"/>
</dbReference>
<evidence type="ECO:0000256" key="3">
    <source>
        <dbReference type="ARBA" id="ARBA00022692"/>
    </source>
</evidence>
<accession>A0A1N7PIS8</accession>
<dbReference type="STRING" id="633194.SAMN05421759_11636"/>
<dbReference type="PANTHER" id="PTHR21716:SF16">
    <property type="entry name" value="BLL1467 PROTEIN"/>
    <property type="match status" value="1"/>
</dbReference>
<proteinExistence type="inferred from homology"/>
<evidence type="ECO:0000313" key="8">
    <source>
        <dbReference type="Proteomes" id="UP000186684"/>
    </source>
</evidence>
<feature type="transmembrane region" description="Helical" evidence="6">
    <location>
        <begin position="33"/>
        <end position="51"/>
    </location>
</feature>
<evidence type="ECO:0000256" key="6">
    <source>
        <dbReference type="SAM" id="Phobius"/>
    </source>
</evidence>
<comment type="subcellular location">
    <subcellularLocation>
        <location evidence="1">Membrane</location>
        <topology evidence="1">Multi-pass membrane protein</topology>
    </subcellularLocation>
</comment>
<sequence>MKQKTGAFQVSVIVIAAILVAGVLYYASDIAAPMTLAVVTGIIAAPVLDAFCRLGLPVGVAASVILLLTLGVIATAVVAFEPVFWRFVDAIPAIRWEIREIVFEFRETLRSIGNVNEEMKEALGGGNGDGSSDEGASVPSVTDALFAAPAVLGQVLIFAGTLYFFMVNRLEVYSFLARRLSAVGETELIKRRFRVAERLVSRYFVAITIVNFSLGIAVTAIMTALGMPLPYVWGLGAALLNYVLYLGPAVMVVVLLLGGLVHFEGLMVAAPPVLFMLVNLIEAQFVTPAFVGRHVRLNPLLVFMALVIGLWFWGPIGGIVAIPVLVIAVAMSDDSLEAQTRAVRPS</sequence>
<evidence type="ECO:0000256" key="2">
    <source>
        <dbReference type="ARBA" id="ARBA00009773"/>
    </source>
</evidence>
<feature type="transmembrane region" description="Helical" evidence="6">
    <location>
        <begin position="242"/>
        <end position="261"/>
    </location>
</feature>
<dbReference type="EMBL" id="FTOQ01000016">
    <property type="protein sequence ID" value="SIT10553.1"/>
    <property type="molecule type" value="Genomic_DNA"/>
</dbReference>